<keyword evidence="3" id="KW-1185">Reference proteome</keyword>
<dbReference type="EMBL" id="CP022753">
    <property type="protein sequence ID" value="ASU81455.1"/>
    <property type="molecule type" value="Genomic_DNA"/>
</dbReference>
<sequence>MSESDVLKVLRDFLEQEVIESPGSDIQPDTPLLELGILNSFSTMRLTSFIHRRFEVEIPPEDMTGRNFSDLRSISALVTRLTAASDSERQP</sequence>
<dbReference type="Proteomes" id="UP000215005">
    <property type="component" value="Chromosome"/>
</dbReference>
<dbReference type="Gene3D" id="1.10.1200.10">
    <property type="entry name" value="ACP-like"/>
    <property type="match status" value="1"/>
</dbReference>
<name>A0A223S000_9ACTN</name>
<dbReference type="RefSeq" id="WP_094932154.1">
    <property type="nucleotide sequence ID" value="NZ_CP022753.1"/>
</dbReference>
<dbReference type="SUPFAM" id="SSF47336">
    <property type="entry name" value="ACP-like"/>
    <property type="match status" value="1"/>
</dbReference>
<organism evidence="2 3">
    <name type="scientific">Nocardiopsis gilva YIM 90087</name>
    <dbReference type="NCBI Taxonomy" id="1235441"/>
    <lineage>
        <taxon>Bacteria</taxon>
        <taxon>Bacillati</taxon>
        <taxon>Actinomycetota</taxon>
        <taxon>Actinomycetes</taxon>
        <taxon>Streptosporangiales</taxon>
        <taxon>Nocardiopsidaceae</taxon>
        <taxon>Nocardiopsis</taxon>
    </lineage>
</organism>
<dbReference type="InterPro" id="IPR036736">
    <property type="entry name" value="ACP-like_sf"/>
</dbReference>
<evidence type="ECO:0000313" key="2">
    <source>
        <dbReference type="EMBL" id="ASU81455.1"/>
    </source>
</evidence>
<dbReference type="AlphaFoldDB" id="A0A223S000"/>
<reference evidence="2 3" key="1">
    <citation type="submission" date="2017-08" db="EMBL/GenBank/DDBJ databases">
        <title>The complete genome sequence of Nocardiopsis gilva YIM 90087.</title>
        <authorList>
            <person name="Yin M."/>
            <person name="Tang S."/>
        </authorList>
    </citation>
    <scope>NUCLEOTIDE SEQUENCE [LARGE SCALE GENOMIC DNA]</scope>
    <source>
        <strain evidence="2 3">YIM 90087</strain>
    </source>
</reference>
<gene>
    <name evidence="2" type="ORF">CDO52_00485</name>
</gene>
<dbReference type="KEGG" id="ngv:CDO52_00485"/>
<evidence type="ECO:0000259" key="1">
    <source>
        <dbReference type="PROSITE" id="PS50075"/>
    </source>
</evidence>
<protein>
    <recommendedName>
        <fullName evidence="1">Carrier domain-containing protein</fullName>
    </recommendedName>
</protein>
<feature type="domain" description="Carrier" evidence="1">
    <location>
        <begin position="1"/>
        <end position="85"/>
    </location>
</feature>
<dbReference type="OrthoDB" id="5383272at2"/>
<accession>A0A223S000</accession>
<dbReference type="PROSITE" id="PS50075">
    <property type="entry name" value="CARRIER"/>
    <property type="match status" value="1"/>
</dbReference>
<dbReference type="Pfam" id="PF00550">
    <property type="entry name" value="PP-binding"/>
    <property type="match status" value="1"/>
</dbReference>
<proteinExistence type="predicted"/>
<evidence type="ECO:0000313" key="3">
    <source>
        <dbReference type="Proteomes" id="UP000215005"/>
    </source>
</evidence>
<dbReference type="InterPro" id="IPR009081">
    <property type="entry name" value="PP-bd_ACP"/>
</dbReference>